<dbReference type="OrthoDB" id="9809052at2"/>
<dbReference type="InterPro" id="IPR033730">
    <property type="entry name" value="ProRS_core_prok"/>
</dbReference>
<dbReference type="SUPFAM" id="SSF55826">
    <property type="entry name" value="YbaK/ProRS associated domain"/>
    <property type="match status" value="1"/>
</dbReference>
<sequence>MKLSWGFVPTLKEDPSDAIMPSHKLMIRAGLVRPLAAGVYSFLPLGWRVAKKVMQIIREEMDAIGGQEFHLPALNPIELWEETGRLRDFGDVIFQLKNRPLVLAPTHEEVICQIAKHHIKSYKDLPQIWYQIQTKFRNEPRPRSGVIRGRQFIMKDSYSLDASWEGLDRSYELHKQAYIKIYTRCGLKFFIVGASTGAMGGSASEEFMVESPYGEDTVVLCDKCGYAANTEIAQSNVPPAKRYPESQPLKEIYTPNVRTINELAQFLNVPTEILAKSLVYKHNGQPVLILMLGNDQLVEAKLLKALGGGEISPMEPEELKNLTGANAGSIGPIGLKNFKIIADMRLKGANNLISGANKDDYHIANIDMERDVKVDGYFDLRKVEEGEPCINCGNPLRIVNAIEIGHIFKLGTKYSESMKATFLDENGQEKPIIMGSYGIGVERIIACHIEQNHDENGIIWDKAIAPYHVHLISVNTENPKVVEVSDNLYEKFNAEKIEVIYDDRMDVSPGFKFKDADLLGMPLQVIVSERNLKNNQVEIKVRKTGERILISLEEVVAKVREILEI</sequence>
<dbReference type="Proteomes" id="UP000182011">
    <property type="component" value="Unassembled WGS sequence"/>
</dbReference>
<dbReference type="EMBL" id="FAOP01000012">
    <property type="protein sequence ID" value="CUU08960.1"/>
    <property type="molecule type" value="Genomic_DNA"/>
</dbReference>
<dbReference type="InterPro" id="IPR007214">
    <property type="entry name" value="YbaK/aa-tRNA-synth-assoc-dom"/>
</dbReference>
<dbReference type="InterPro" id="IPR044140">
    <property type="entry name" value="ProRS_anticodon_short"/>
</dbReference>
<keyword evidence="15" id="KW-1185">Reference proteome</keyword>
<evidence type="ECO:0000256" key="1">
    <source>
        <dbReference type="ARBA" id="ARBA00004496"/>
    </source>
</evidence>
<dbReference type="CDD" id="cd04334">
    <property type="entry name" value="ProRS-INS"/>
    <property type="match status" value="1"/>
</dbReference>
<dbReference type="InterPro" id="IPR006195">
    <property type="entry name" value="aa-tRNA-synth_II"/>
</dbReference>
<evidence type="ECO:0000313" key="15">
    <source>
        <dbReference type="Proteomes" id="UP000182200"/>
    </source>
</evidence>
<comment type="similarity">
    <text evidence="10">Belongs to the class-II aminoacyl-tRNA synthetase family. ProS type 1 subfamily.</text>
</comment>
<organism evidence="13 14">
    <name type="scientific">Candidatus Kryptonium thompsonii</name>
    <dbReference type="NCBI Taxonomy" id="1633631"/>
    <lineage>
        <taxon>Bacteria</taxon>
        <taxon>Pseudomonadati</taxon>
        <taxon>Candidatus Kryptoniota</taxon>
        <taxon>Candidatus Kryptonium</taxon>
    </lineage>
</organism>
<dbReference type="InterPro" id="IPR036754">
    <property type="entry name" value="YbaK/aa-tRNA-synt-asso_dom_sf"/>
</dbReference>
<keyword evidence="8 10" id="KW-0030">Aminoacyl-tRNA synthetase</keyword>
<dbReference type="CDD" id="cd00779">
    <property type="entry name" value="ProRS_core_prok"/>
    <property type="match status" value="1"/>
</dbReference>
<dbReference type="InterPro" id="IPR050062">
    <property type="entry name" value="Pro-tRNA_synthetase"/>
</dbReference>
<reference evidence="13 14" key="2">
    <citation type="submission" date="2015-11" db="EMBL/GenBank/DDBJ databases">
        <authorList>
            <person name="Zhang Y."/>
            <person name="Guo Z."/>
        </authorList>
    </citation>
    <scope>NUCLEOTIDE SEQUENCE [LARGE SCALE GENOMIC DNA]</scope>
    <source>
        <strain evidence="13">JGI-4</strain>
    </source>
</reference>
<dbReference type="RefSeq" id="WP_075427333.1">
    <property type="nucleotide sequence ID" value="NZ_CZVI01000001.1"/>
</dbReference>
<dbReference type="Gene3D" id="3.30.930.10">
    <property type="entry name" value="Bira Bifunctional Protein, Domain 2"/>
    <property type="match status" value="2"/>
</dbReference>
<evidence type="ECO:0000313" key="14">
    <source>
        <dbReference type="Proteomes" id="UP000182011"/>
    </source>
</evidence>
<comment type="subcellular location">
    <subcellularLocation>
        <location evidence="1 10">Cytoplasm</location>
    </subcellularLocation>
</comment>
<dbReference type="PRINTS" id="PR01046">
    <property type="entry name" value="TRNASYNTHPRO"/>
</dbReference>
<keyword evidence="4 10" id="KW-0436">Ligase</keyword>
<dbReference type="CDD" id="cd00861">
    <property type="entry name" value="ProRS_anticodon_short"/>
    <property type="match status" value="1"/>
</dbReference>
<accession>A0A0P1LWV7</accession>
<dbReference type="Gene3D" id="3.40.50.800">
    <property type="entry name" value="Anticodon-binding domain"/>
    <property type="match status" value="1"/>
</dbReference>
<comment type="domain">
    <text evidence="10">Consists of three domains: the N-terminal catalytic domain, the editing domain and the C-terminal anticodon-binding domain.</text>
</comment>
<dbReference type="InterPro" id="IPR002316">
    <property type="entry name" value="Pro-tRNA-ligase_IIa"/>
</dbReference>
<keyword evidence="7 10" id="KW-0648">Protein biosynthesis</keyword>
<evidence type="ECO:0000256" key="8">
    <source>
        <dbReference type="ARBA" id="ARBA00023146"/>
    </source>
</evidence>
<keyword evidence="3 10" id="KW-0963">Cytoplasm</keyword>
<evidence type="ECO:0000313" key="12">
    <source>
        <dbReference type="EMBL" id="CUS77275.1"/>
    </source>
</evidence>
<evidence type="ECO:0000256" key="2">
    <source>
        <dbReference type="ARBA" id="ARBA00011738"/>
    </source>
</evidence>
<dbReference type="AlphaFoldDB" id="A0A0P1MB84"/>
<dbReference type="EC" id="6.1.1.15" evidence="10"/>
<keyword evidence="5 10" id="KW-0547">Nucleotide-binding</keyword>
<dbReference type="Pfam" id="PF03129">
    <property type="entry name" value="HGTP_anticodon"/>
    <property type="match status" value="1"/>
</dbReference>
<feature type="domain" description="Aminoacyl-transfer RNA synthetases class-II family profile" evidence="11">
    <location>
        <begin position="38"/>
        <end position="466"/>
    </location>
</feature>
<dbReference type="EMBL" id="CZVI01000001">
    <property type="protein sequence ID" value="CUS77275.1"/>
    <property type="molecule type" value="Genomic_DNA"/>
</dbReference>
<evidence type="ECO:0000256" key="9">
    <source>
        <dbReference type="ARBA" id="ARBA00047671"/>
    </source>
</evidence>
<evidence type="ECO:0000256" key="10">
    <source>
        <dbReference type="HAMAP-Rule" id="MF_01569"/>
    </source>
</evidence>
<keyword evidence="6 10" id="KW-0067">ATP-binding</keyword>
<evidence type="ECO:0000313" key="13">
    <source>
        <dbReference type="EMBL" id="CUU08960.1"/>
    </source>
</evidence>
<comment type="function">
    <text evidence="10">Catalyzes the attachment of proline to tRNA(Pro) in a two-step reaction: proline is first activated by ATP to form Pro-AMP and then transferred to the acceptor end of tRNA(Pro). As ProRS can inadvertently accommodate and process non-cognate amino acids such as alanine and cysteine, to avoid such errors it has two additional distinct editing activities against alanine. One activity is designated as 'pretransfer' editing and involves the tRNA(Pro)-independent hydrolysis of activated Ala-AMP. The other activity is designated 'posttransfer' editing and involves deacylation of mischarged Ala-tRNA(Pro). The misacylated Cys-tRNA(Pro) is not edited by ProRS.</text>
</comment>
<dbReference type="InterPro" id="IPR004500">
    <property type="entry name" value="Pro-tRNA-synth_IIa_bac-type"/>
</dbReference>
<dbReference type="PANTHER" id="PTHR42753">
    <property type="entry name" value="MITOCHONDRIAL RIBOSOME PROTEIN L39/PROLYL-TRNA LIGASE FAMILY MEMBER"/>
    <property type="match status" value="1"/>
</dbReference>
<dbReference type="GO" id="GO:0005524">
    <property type="term" value="F:ATP binding"/>
    <property type="evidence" value="ECO:0007669"/>
    <property type="project" value="UniProtKB-UniRule"/>
</dbReference>
<dbReference type="Pfam" id="PF04073">
    <property type="entry name" value="tRNA_edit"/>
    <property type="match status" value="1"/>
</dbReference>
<comment type="catalytic activity">
    <reaction evidence="9 10">
        <text>tRNA(Pro) + L-proline + ATP = L-prolyl-tRNA(Pro) + AMP + diphosphate</text>
        <dbReference type="Rhea" id="RHEA:14305"/>
        <dbReference type="Rhea" id="RHEA-COMP:9700"/>
        <dbReference type="Rhea" id="RHEA-COMP:9702"/>
        <dbReference type="ChEBI" id="CHEBI:30616"/>
        <dbReference type="ChEBI" id="CHEBI:33019"/>
        <dbReference type="ChEBI" id="CHEBI:60039"/>
        <dbReference type="ChEBI" id="CHEBI:78442"/>
        <dbReference type="ChEBI" id="CHEBI:78532"/>
        <dbReference type="ChEBI" id="CHEBI:456215"/>
        <dbReference type="EC" id="6.1.1.15"/>
    </reaction>
</comment>
<dbReference type="InterPro" id="IPR023717">
    <property type="entry name" value="Pro-tRNA-Synthase_IIa_type1"/>
</dbReference>
<dbReference type="GO" id="GO:0002161">
    <property type="term" value="F:aminoacyl-tRNA deacylase activity"/>
    <property type="evidence" value="ECO:0007669"/>
    <property type="project" value="InterPro"/>
</dbReference>
<dbReference type="InterPro" id="IPR002314">
    <property type="entry name" value="aa-tRNA-synt_IIb"/>
</dbReference>
<evidence type="ECO:0000256" key="3">
    <source>
        <dbReference type="ARBA" id="ARBA00022490"/>
    </source>
</evidence>
<dbReference type="NCBIfam" id="TIGR00409">
    <property type="entry name" value="proS_fam_II"/>
    <property type="match status" value="1"/>
</dbReference>
<gene>
    <name evidence="10" type="primary">proS</name>
    <name evidence="13" type="ORF">JGI4_02230</name>
    <name evidence="12" type="ORF">JGI8_00106</name>
</gene>
<dbReference type="PANTHER" id="PTHR42753:SF2">
    <property type="entry name" value="PROLINE--TRNA LIGASE"/>
    <property type="match status" value="1"/>
</dbReference>
<evidence type="ECO:0000256" key="6">
    <source>
        <dbReference type="ARBA" id="ARBA00022840"/>
    </source>
</evidence>
<dbReference type="InterPro" id="IPR036621">
    <property type="entry name" value="Anticodon-bd_dom_sf"/>
</dbReference>
<evidence type="ECO:0000256" key="7">
    <source>
        <dbReference type="ARBA" id="ARBA00022917"/>
    </source>
</evidence>
<dbReference type="SUPFAM" id="SSF52954">
    <property type="entry name" value="Class II aaRS ABD-related"/>
    <property type="match status" value="1"/>
</dbReference>
<dbReference type="Proteomes" id="UP000182200">
    <property type="component" value="Unassembled WGS sequence"/>
</dbReference>
<accession>A0A0P1LDA2</accession>
<evidence type="ECO:0000256" key="5">
    <source>
        <dbReference type="ARBA" id="ARBA00022741"/>
    </source>
</evidence>
<dbReference type="GO" id="GO:0005829">
    <property type="term" value="C:cytosol"/>
    <property type="evidence" value="ECO:0007669"/>
    <property type="project" value="TreeGrafter"/>
</dbReference>
<reference evidence="12 15" key="1">
    <citation type="submission" date="2015-11" db="EMBL/GenBank/DDBJ databases">
        <authorList>
            <person name="Varghese N."/>
        </authorList>
    </citation>
    <scope>NUCLEOTIDE SEQUENCE [LARGE SCALE GENOMIC DNA]</scope>
    <source>
        <strain evidence="12 15">JGI-8</strain>
    </source>
</reference>
<dbReference type="SUPFAM" id="SSF55681">
    <property type="entry name" value="Class II aaRS and biotin synthetases"/>
    <property type="match status" value="1"/>
</dbReference>
<accession>A0A0P1MCW7</accession>
<dbReference type="Pfam" id="PF00587">
    <property type="entry name" value="tRNA-synt_2b"/>
    <property type="match status" value="1"/>
</dbReference>
<protein>
    <recommendedName>
        <fullName evidence="10">Proline--tRNA ligase</fullName>
        <ecNumber evidence="10">6.1.1.15</ecNumber>
    </recommendedName>
    <alternativeName>
        <fullName evidence="10">Prolyl-tRNA synthetase</fullName>
        <shortName evidence="10">ProRS</shortName>
    </alternativeName>
</protein>
<accession>A0A0S4NCX6</accession>
<dbReference type="GO" id="GO:0006433">
    <property type="term" value="P:prolyl-tRNA aminoacylation"/>
    <property type="evidence" value="ECO:0007669"/>
    <property type="project" value="UniProtKB-UniRule"/>
</dbReference>
<dbReference type="InterPro" id="IPR004154">
    <property type="entry name" value="Anticodon-bd"/>
</dbReference>
<name>A0A0P1MB84_9BACT</name>
<accession>A0A0P1M0Q5</accession>
<accession>A0A0P1MNX5</accession>
<comment type="subunit">
    <text evidence="2 10">Homodimer.</text>
</comment>
<proteinExistence type="inferred from homology"/>
<evidence type="ECO:0000259" key="11">
    <source>
        <dbReference type="PROSITE" id="PS50862"/>
    </source>
</evidence>
<dbReference type="GO" id="GO:0004827">
    <property type="term" value="F:proline-tRNA ligase activity"/>
    <property type="evidence" value="ECO:0007669"/>
    <property type="project" value="UniProtKB-UniRule"/>
</dbReference>
<accession>A0A0N7MNV2</accession>
<accession>A0A0P1MB84</accession>
<evidence type="ECO:0000256" key="4">
    <source>
        <dbReference type="ARBA" id="ARBA00022598"/>
    </source>
</evidence>
<dbReference type="STRING" id="1633631.GCA_001442925_02224"/>
<dbReference type="NCBIfam" id="NF006625">
    <property type="entry name" value="PRK09194.1"/>
    <property type="match status" value="1"/>
</dbReference>
<dbReference type="InterPro" id="IPR045864">
    <property type="entry name" value="aa-tRNA-synth_II/BPL/LPL"/>
</dbReference>
<dbReference type="PROSITE" id="PS50862">
    <property type="entry name" value="AA_TRNA_LIGASE_II"/>
    <property type="match status" value="1"/>
</dbReference>
<dbReference type="HAMAP" id="MF_01569">
    <property type="entry name" value="Pro_tRNA_synth_type1"/>
    <property type="match status" value="1"/>
</dbReference>